<proteinExistence type="predicted"/>
<dbReference type="AlphaFoldDB" id="A0A8H7NXS9"/>
<dbReference type="Proteomes" id="UP000639403">
    <property type="component" value="Unassembled WGS sequence"/>
</dbReference>
<gene>
    <name evidence="2" type="ORF">IEO21_07647</name>
</gene>
<evidence type="ECO:0000256" key="1">
    <source>
        <dbReference type="SAM" id="MobiDB-lite"/>
    </source>
</evidence>
<feature type="compositionally biased region" description="Acidic residues" evidence="1">
    <location>
        <begin position="124"/>
        <end position="137"/>
    </location>
</feature>
<feature type="compositionally biased region" description="Gly residues" evidence="1">
    <location>
        <begin position="1"/>
        <end position="11"/>
    </location>
</feature>
<feature type="compositionally biased region" description="Acidic residues" evidence="1">
    <location>
        <begin position="148"/>
        <end position="170"/>
    </location>
</feature>
<reference evidence="2" key="2">
    <citation type="journal article" name="Front. Microbiol.">
        <title>Degradative Capacity of Two Strains of Rhodonia placenta: From Phenotype to Genotype.</title>
        <authorList>
            <person name="Kolle M."/>
            <person name="Horta M.A.C."/>
            <person name="Nowrousian M."/>
            <person name="Ohm R.A."/>
            <person name="Benz J.P."/>
            <person name="Pilgard A."/>
        </authorList>
    </citation>
    <scope>NUCLEOTIDE SEQUENCE</scope>
    <source>
        <strain evidence="2">FPRL280</strain>
    </source>
</reference>
<feature type="compositionally biased region" description="Polar residues" evidence="1">
    <location>
        <begin position="43"/>
        <end position="55"/>
    </location>
</feature>
<accession>A0A8H7NXS9</accession>
<sequence>MTSAGGGGRTSGVGDLRCDRKGGGAGGVPCERRRPPTLADSACDSSSPLSTTTNDGDADITETDTLSQHPPTTAFYNQPHCALVTPALSASVFGSLPVLPQPSGPIASERSRVSSAQRRANRGDEEDDDDDDEEEESASSGVVVYTGDEGDEEEEEEASEESYTDDTDDNDSTHPPSSPGDKWNIGSWAGTAMLPLVAGLRPDWAFLCAVRVVVEANMREAVGARELGGLLALDALRAGSAPLDVRTDGDAAWFAGAAKPGAGFADGTWDWAGVTGVWRSVFVYRRCVCWLDYKDLIRLNVRALSFLRSLGDSDADARMQIASDKAHVSESTLREAVRIVPLRLRVIAHGAPAVPAWPGRPTLCVEGETSGSSQNGAIRRVRGTVSALADGSARWSLGLLGADDEQEQWMSEGVQLGGPSSSMGVLGLWTGSQHERTDPVGIYILQDWITLGVRNQ</sequence>
<evidence type="ECO:0000313" key="3">
    <source>
        <dbReference type="Proteomes" id="UP000639403"/>
    </source>
</evidence>
<dbReference type="EMBL" id="JADOXO010000225">
    <property type="protein sequence ID" value="KAF9808992.1"/>
    <property type="molecule type" value="Genomic_DNA"/>
</dbReference>
<evidence type="ECO:0000313" key="2">
    <source>
        <dbReference type="EMBL" id="KAF9808992.1"/>
    </source>
</evidence>
<comment type="caution">
    <text evidence="2">The sequence shown here is derived from an EMBL/GenBank/DDBJ whole genome shotgun (WGS) entry which is preliminary data.</text>
</comment>
<organism evidence="2 3">
    <name type="scientific">Rhodonia placenta</name>
    <dbReference type="NCBI Taxonomy" id="104341"/>
    <lineage>
        <taxon>Eukaryota</taxon>
        <taxon>Fungi</taxon>
        <taxon>Dikarya</taxon>
        <taxon>Basidiomycota</taxon>
        <taxon>Agaricomycotina</taxon>
        <taxon>Agaricomycetes</taxon>
        <taxon>Polyporales</taxon>
        <taxon>Adustoporiaceae</taxon>
        <taxon>Rhodonia</taxon>
    </lineage>
</organism>
<reference evidence="2" key="1">
    <citation type="submission" date="2020-11" db="EMBL/GenBank/DDBJ databases">
        <authorList>
            <person name="Koelle M."/>
            <person name="Horta M.A.C."/>
            <person name="Nowrousian M."/>
            <person name="Ohm R.A."/>
            <person name="Benz P."/>
            <person name="Pilgard A."/>
        </authorList>
    </citation>
    <scope>NUCLEOTIDE SEQUENCE</scope>
    <source>
        <strain evidence="2">FPRL280</strain>
    </source>
</reference>
<feature type="region of interest" description="Disordered" evidence="1">
    <location>
        <begin position="1"/>
        <end position="76"/>
    </location>
</feature>
<feature type="compositionally biased region" description="Polar residues" evidence="1">
    <location>
        <begin position="63"/>
        <end position="76"/>
    </location>
</feature>
<protein>
    <submittedName>
        <fullName evidence="2">Uncharacterized protein</fullName>
    </submittedName>
</protein>
<feature type="region of interest" description="Disordered" evidence="1">
    <location>
        <begin position="102"/>
        <end position="184"/>
    </location>
</feature>
<name>A0A8H7NXS9_9APHY</name>